<dbReference type="Proteomes" id="UP000576082">
    <property type="component" value="Unassembled WGS sequence"/>
</dbReference>
<evidence type="ECO:0000259" key="1">
    <source>
        <dbReference type="PROSITE" id="PS51186"/>
    </source>
</evidence>
<protein>
    <submittedName>
        <fullName evidence="2">GNAT family N-acetyltransferase</fullName>
    </submittedName>
</protein>
<gene>
    <name evidence="2" type="ORF">HHU12_10755</name>
</gene>
<dbReference type="Pfam" id="PF00583">
    <property type="entry name" value="Acetyltransf_1"/>
    <property type="match status" value="1"/>
</dbReference>
<comment type="caution">
    <text evidence="2">The sequence shown here is derived from an EMBL/GenBank/DDBJ whole genome shotgun (WGS) entry which is preliminary data.</text>
</comment>
<dbReference type="GO" id="GO:0016747">
    <property type="term" value="F:acyltransferase activity, transferring groups other than amino-acyl groups"/>
    <property type="evidence" value="ECO:0007669"/>
    <property type="project" value="InterPro"/>
</dbReference>
<dbReference type="RefSeq" id="WP_169656740.1">
    <property type="nucleotide sequence ID" value="NZ_JABANE010000023.1"/>
</dbReference>
<accession>A0A7X9P2N3</accession>
<dbReference type="Gene3D" id="3.40.630.30">
    <property type="match status" value="1"/>
</dbReference>
<reference evidence="2 3" key="1">
    <citation type="submission" date="2020-04" db="EMBL/GenBank/DDBJ databases">
        <title>Flammeovirga sp. SR4, a novel species isolated from seawater.</title>
        <authorList>
            <person name="Wang X."/>
        </authorList>
    </citation>
    <scope>NUCLEOTIDE SEQUENCE [LARGE SCALE GENOMIC DNA]</scope>
    <source>
        <strain evidence="2 3">ATCC 23126</strain>
    </source>
</reference>
<organism evidence="2 3">
    <name type="scientific">Flammeovirga aprica JL-4</name>
    <dbReference type="NCBI Taxonomy" id="694437"/>
    <lineage>
        <taxon>Bacteria</taxon>
        <taxon>Pseudomonadati</taxon>
        <taxon>Bacteroidota</taxon>
        <taxon>Cytophagia</taxon>
        <taxon>Cytophagales</taxon>
        <taxon>Flammeovirgaceae</taxon>
        <taxon>Flammeovirga</taxon>
    </lineage>
</organism>
<proteinExistence type="predicted"/>
<dbReference type="AlphaFoldDB" id="A0A7X9P2N3"/>
<keyword evidence="2" id="KW-0808">Transferase</keyword>
<dbReference type="SUPFAM" id="SSF55729">
    <property type="entry name" value="Acyl-CoA N-acyltransferases (Nat)"/>
    <property type="match status" value="1"/>
</dbReference>
<evidence type="ECO:0000313" key="2">
    <source>
        <dbReference type="EMBL" id="NME68438.1"/>
    </source>
</evidence>
<dbReference type="InterPro" id="IPR000182">
    <property type="entry name" value="GNAT_dom"/>
</dbReference>
<name>A0A7X9P2N3_9BACT</name>
<keyword evidence="3" id="KW-1185">Reference proteome</keyword>
<dbReference type="EMBL" id="JABANE010000023">
    <property type="protein sequence ID" value="NME68438.1"/>
    <property type="molecule type" value="Genomic_DNA"/>
</dbReference>
<evidence type="ECO:0000313" key="3">
    <source>
        <dbReference type="Proteomes" id="UP000576082"/>
    </source>
</evidence>
<dbReference type="InterPro" id="IPR016181">
    <property type="entry name" value="Acyl_CoA_acyltransferase"/>
</dbReference>
<feature type="domain" description="N-acetyltransferase" evidence="1">
    <location>
        <begin position="13"/>
        <end position="150"/>
    </location>
</feature>
<sequence length="161" mass="19025">MNLLLQSDEYQYELVQELNLLEKERLMLIWNNEYPMQLSYQSLEAFENYLNKVNQKRFILAKTYGNQIVGWFFKFEREGELWFATIVDEKHKGKGIGSTLLKLGKKQFGALNGWVIDHNRYFKNNGQKYLSPLEFYIKNACRVHHGQRLEVAVLSAVKITL</sequence>
<dbReference type="PROSITE" id="PS51186">
    <property type="entry name" value="GNAT"/>
    <property type="match status" value="1"/>
</dbReference>